<evidence type="ECO:0000313" key="2">
    <source>
        <dbReference type="Proteomes" id="UP001055879"/>
    </source>
</evidence>
<sequence>MKPPVFDQGIIIDRSKKRHLSPPSRIAAIDIRVEMGLISTFLGFSGFGIGVSAGLVIGCYLFIYFQPTDVKDLIIRPLVERDSETLQSLLPEIPMGLKNPNFDWAICKTAKDIAKPIIAEQIPKYKIDSVEFETLTFGSLPPPFQGNVLLTYYGFRELVFDSFGFSYVLENSL</sequence>
<dbReference type="Proteomes" id="UP001055879">
    <property type="component" value="Linkage Group LG01"/>
</dbReference>
<keyword evidence="2" id="KW-1185">Reference proteome</keyword>
<protein>
    <submittedName>
        <fullName evidence="1">Uncharacterized protein</fullName>
    </submittedName>
</protein>
<accession>A0ACB9FLV7</accession>
<proteinExistence type="predicted"/>
<gene>
    <name evidence="1" type="ORF">L6452_02732</name>
</gene>
<reference evidence="2" key="1">
    <citation type="journal article" date="2022" name="Mol. Ecol. Resour.">
        <title>The genomes of chicory, endive, great burdock and yacon provide insights into Asteraceae palaeo-polyploidization history and plant inulin production.</title>
        <authorList>
            <person name="Fan W."/>
            <person name="Wang S."/>
            <person name="Wang H."/>
            <person name="Wang A."/>
            <person name="Jiang F."/>
            <person name="Liu H."/>
            <person name="Zhao H."/>
            <person name="Xu D."/>
            <person name="Zhang Y."/>
        </authorList>
    </citation>
    <scope>NUCLEOTIDE SEQUENCE [LARGE SCALE GENOMIC DNA]</scope>
    <source>
        <strain evidence="2">cv. Niubang</strain>
    </source>
</reference>
<organism evidence="1 2">
    <name type="scientific">Arctium lappa</name>
    <name type="common">Greater burdock</name>
    <name type="synonym">Lappa major</name>
    <dbReference type="NCBI Taxonomy" id="4217"/>
    <lineage>
        <taxon>Eukaryota</taxon>
        <taxon>Viridiplantae</taxon>
        <taxon>Streptophyta</taxon>
        <taxon>Embryophyta</taxon>
        <taxon>Tracheophyta</taxon>
        <taxon>Spermatophyta</taxon>
        <taxon>Magnoliopsida</taxon>
        <taxon>eudicotyledons</taxon>
        <taxon>Gunneridae</taxon>
        <taxon>Pentapetalae</taxon>
        <taxon>asterids</taxon>
        <taxon>campanulids</taxon>
        <taxon>Asterales</taxon>
        <taxon>Asteraceae</taxon>
        <taxon>Carduoideae</taxon>
        <taxon>Cardueae</taxon>
        <taxon>Arctiinae</taxon>
        <taxon>Arctium</taxon>
    </lineage>
</organism>
<comment type="caution">
    <text evidence="1">The sequence shown here is derived from an EMBL/GenBank/DDBJ whole genome shotgun (WGS) entry which is preliminary data.</text>
</comment>
<evidence type="ECO:0000313" key="1">
    <source>
        <dbReference type="EMBL" id="KAI3771567.1"/>
    </source>
</evidence>
<name>A0ACB9FLV7_ARCLA</name>
<reference evidence="1 2" key="2">
    <citation type="journal article" date="2022" name="Mol. Ecol. Resour.">
        <title>The genomes of chicory, endive, great burdock and yacon provide insights into Asteraceae paleo-polyploidization history and plant inulin production.</title>
        <authorList>
            <person name="Fan W."/>
            <person name="Wang S."/>
            <person name="Wang H."/>
            <person name="Wang A."/>
            <person name="Jiang F."/>
            <person name="Liu H."/>
            <person name="Zhao H."/>
            <person name="Xu D."/>
            <person name="Zhang Y."/>
        </authorList>
    </citation>
    <scope>NUCLEOTIDE SEQUENCE [LARGE SCALE GENOMIC DNA]</scope>
    <source>
        <strain evidence="2">cv. Niubang</strain>
    </source>
</reference>
<dbReference type="EMBL" id="CM042047">
    <property type="protein sequence ID" value="KAI3771567.1"/>
    <property type="molecule type" value="Genomic_DNA"/>
</dbReference>